<comment type="caution">
    <text evidence="8">The sequence shown here is derived from an EMBL/GenBank/DDBJ whole genome shotgun (WGS) entry which is preliminary data.</text>
</comment>
<dbReference type="GO" id="GO:0022857">
    <property type="term" value="F:transmembrane transporter activity"/>
    <property type="evidence" value="ECO:0007669"/>
    <property type="project" value="TreeGrafter"/>
</dbReference>
<evidence type="ECO:0000256" key="5">
    <source>
        <dbReference type="ARBA" id="ARBA00023136"/>
    </source>
</evidence>
<evidence type="ECO:0000313" key="8">
    <source>
        <dbReference type="EMBL" id="EEG72941.1"/>
    </source>
</evidence>
<evidence type="ECO:0000256" key="3">
    <source>
        <dbReference type="ARBA" id="ARBA00022692"/>
    </source>
</evidence>
<keyword evidence="4 6" id="KW-1133">Transmembrane helix</keyword>
<evidence type="ECO:0000256" key="4">
    <source>
        <dbReference type="ARBA" id="ARBA00022989"/>
    </source>
</evidence>
<evidence type="ECO:0000313" key="9">
    <source>
        <dbReference type="Proteomes" id="UP000004893"/>
    </source>
</evidence>
<dbReference type="EMBL" id="ABYI02000034">
    <property type="protein sequence ID" value="EEG72941.1"/>
    <property type="molecule type" value="Genomic_DNA"/>
</dbReference>
<dbReference type="eggNOG" id="COG0577">
    <property type="taxonomic scope" value="Bacteria"/>
</dbReference>
<dbReference type="GO" id="GO:0005886">
    <property type="term" value="C:plasma membrane"/>
    <property type="evidence" value="ECO:0007669"/>
    <property type="project" value="UniProtKB-SubCell"/>
</dbReference>
<dbReference type="STRING" id="553973.CLOHYLEM_06964"/>
<dbReference type="RefSeq" id="WP_006444320.1">
    <property type="nucleotide sequence ID" value="NZ_GG657760.1"/>
</dbReference>
<keyword evidence="2" id="KW-1003">Cell membrane</keyword>
<reference evidence="8" key="1">
    <citation type="submission" date="2009-02" db="EMBL/GenBank/DDBJ databases">
        <authorList>
            <person name="Fulton L."/>
            <person name="Clifton S."/>
            <person name="Fulton B."/>
            <person name="Xu J."/>
            <person name="Minx P."/>
            <person name="Pepin K.H."/>
            <person name="Johnson M."/>
            <person name="Bhonagiri V."/>
            <person name="Nash W.E."/>
            <person name="Mardis E.R."/>
            <person name="Wilson R.K."/>
        </authorList>
    </citation>
    <scope>NUCLEOTIDE SEQUENCE [LARGE SCALE GENOMIC DNA]</scope>
    <source>
        <strain evidence="8">DSM 15053</strain>
    </source>
</reference>
<evidence type="ECO:0000256" key="2">
    <source>
        <dbReference type="ARBA" id="ARBA00022475"/>
    </source>
</evidence>
<feature type="transmembrane region" description="Helical" evidence="6">
    <location>
        <begin position="418"/>
        <end position="441"/>
    </location>
</feature>
<reference evidence="8" key="2">
    <citation type="submission" date="2013-06" db="EMBL/GenBank/DDBJ databases">
        <title>Draft genome sequence of Clostridium hylemonae (DSM 15053).</title>
        <authorList>
            <person name="Sudarsanam P."/>
            <person name="Ley R."/>
            <person name="Guruge J."/>
            <person name="Turnbaugh P.J."/>
            <person name="Mahowald M."/>
            <person name="Liep D."/>
            <person name="Gordon J."/>
        </authorList>
    </citation>
    <scope>NUCLEOTIDE SEQUENCE</scope>
    <source>
        <strain evidence="8">DSM 15053</strain>
    </source>
</reference>
<organism evidence="8 9">
    <name type="scientific">[Clostridium] hylemonae DSM 15053</name>
    <dbReference type="NCBI Taxonomy" id="553973"/>
    <lineage>
        <taxon>Bacteria</taxon>
        <taxon>Bacillati</taxon>
        <taxon>Bacillota</taxon>
        <taxon>Clostridia</taxon>
        <taxon>Lachnospirales</taxon>
        <taxon>Lachnospiraceae</taxon>
    </lineage>
</organism>
<evidence type="ECO:0000256" key="6">
    <source>
        <dbReference type="SAM" id="Phobius"/>
    </source>
</evidence>
<feature type="transmembrane region" description="Helical" evidence="6">
    <location>
        <begin position="301"/>
        <end position="321"/>
    </location>
</feature>
<feature type="transmembrane region" description="Helical" evidence="6">
    <location>
        <begin position="342"/>
        <end position="362"/>
    </location>
</feature>
<dbReference type="InterPro" id="IPR050250">
    <property type="entry name" value="Macrolide_Exporter_MacB"/>
</dbReference>
<dbReference type="InterPro" id="IPR003838">
    <property type="entry name" value="ABC3_permease_C"/>
</dbReference>
<keyword evidence="5 6" id="KW-0472">Membrane</keyword>
<feature type="domain" description="ABC3 transporter permease C-terminal" evidence="7">
    <location>
        <begin position="301"/>
        <end position="445"/>
    </location>
</feature>
<name>C0C4E8_9FIRM</name>
<comment type="subcellular location">
    <subcellularLocation>
        <location evidence="1">Cell membrane</location>
        <topology evidence="1">Multi-pass membrane protein</topology>
    </subcellularLocation>
</comment>
<dbReference type="PANTHER" id="PTHR30572">
    <property type="entry name" value="MEMBRANE COMPONENT OF TRANSPORTER-RELATED"/>
    <property type="match status" value="1"/>
</dbReference>
<dbReference type="Pfam" id="PF02687">
    <property type="entry name" value="FtsX"/>
    <property type="match status" value="1"/>
</dbReference>
<proteinExistence type="predicted"/>
<dbReference type="PANTHER" id="PTHR30572:SF9">
    <property type="entry name" value="ABC TRANSPORTER PERMEASE PROTEIN"/>
    <property type="match status" value="1"/>
</dbReference>
<keyword evidence="9" id="KW-1185">Reference proteome</keyword>
<dbReference type="AlphaFoldDB" id="C0C4E8"/>
<keyword evidence="3 6" id="KW-0812">Transmembrane</keyword>
<sequence length="453" mass="51001">MAGKIRLYNRALIYIVRKKSQSIRLFIVFFILFTLVMTGITISNAAGKAADGLRNTLGGYFKLEEDPEYAGKREAITDTLAERIEKLDGIERSNKINTEYLYTPKLTLRAGRFSREGDIKAQMARFLGNSDSSLNEFFIRRSFCLTKGRHIGPGDVEKAVISESLADINELDIGDFIEGVLYTQDNSRVLGNYKWEVIGIFAENTVQESSGLTAECDLRDNFIFVDETSLMNVQTDESEENAGKYREAVFFLEDPARSDQVVKEVFRLDGVNWDSFCIKENNKAYEKAAAPLKKLRLQTEVLLLMIIGISIVLVTLLLFMWMRERLREVGILRSIGISKLSVIGQHMTETLLVVLAALVLTVPATHLLTDYAQKRIADTDVVVEDQKNELRQITDAPADSEETEEYVEITVSVGRKEFWFVVLYGLGLSAAAVGVSSIRIIRMKPRDIMAALE</sequence>
<dbReference type="HOGENOM" id="CLU_039499_2_0_9"/>
<evidence type="ECO:0000259" key="7">
    <source>
        <dbReference type="Pfam" id="PF02687"/>
    </source>
</evidence>
<dbReference type="Proteomes" id="UP000004893">
    <property type="component" value="Unassembled WGS sequence"/>
</dbReference>
<accession>C0C4E8</accession>
<evidence type="ECO:0000256" key="1">
    <source>
        <dbReference type="ARBA" id="ARBA00004651"/>
    </source>
</evidence>
<gene>
    <name evidence="8" type="ORF">CLOHYLEM_06964</name>
</gene>
<protein>
    <submittedName>
        <fullName evidence="8">Efflux ABC transporter, permease protein</fullName>
    </submittedName>
</protein>